<sequence>MMELTASVTKLWQRIPKAVLFGVAVLLQCVLLVLMVADRMQILREGREVTLQTQPVDPRDLLRGDYVVLRYDISQLPAGTLAGQPAAERKPVVFVKLAPNANGLYEAVSVHAEPVTVTAPEVLIRGRVSYYGGTCGSGPHVFCEKLAIKYGLESYFVPEGEGKKLEQARNQQKLRVVAAVLPSGRAAIKRLLLDGEPVYEEPLY</sequence>
<protein>
    <recommendedName>
        <fullName evidence="4">GDYXXLXY domain-containing protein</fullName>
    </recommendedName>
</protein>
<feature type="transmembrane region" description="Helical" evidence="1">
    <location>
        <begin position="18"/>
        <end position="37"/>
    </location>
</feature>
<accession>A0A1L3F1C8</accession>
<dbReference type="EMBL" id="CP017637">
    <property type="protein sequence ID" value="APG07062.1"/>
    <property type="molecule type" value="Genomic_DNA"/>
</dbReference>
<name>A0A1L3F1C8_BRAJP</name>
<dbReference type="InterPro" id="IPR025833">
    <property type="entry name" value="GDYXXLXY"/>
</dbReference>
<organism evidence="2 3">
    <name type="scientific">Bradyrhizobium japonicum</name>
    <dbReference type="NCBI Taxonomy" id="375"/>
    <lineage>
        <taxon>Bacteria</taxon>
        <taxon>Pseudomonadati</taxon>
        <taxon>Pseudomonadota</taxon>
        <taxon>Alphaproteobacteria</taxon>
        <taxon>Hyphomicrobiales</taxon>
        <taxon>Nitrobacteraceae</taxon>
        <taxon>Bradyrhizobium</taxon>
    </lineage>
</organism>
<dbReference type="OrthoDB" id="4868247at2"/>
<dbReference type="Pfam" id="PF14345">
    <property type="entry name" value="GDYXXLXY"/>
    <property type="match status" value="1"/>
</dbReference>
<keyword evidence="1" id="KW-1133">Transmembrane helix</keyword>
<proteinExistence type="predicted"/>
<keyword evidence="1" id="KW-0472">Membrane</keyword>
<gene>
    <name evidence="2" type="ORF">BKD09_01860</name>
</gene>
<evidence type="ECO:0000313" key="3">
    <source>
        <dbReference type="Proteomes" id="UP000181962"/>
    </source>
</evidence>
<dbReference type="AlphaFoldDB" id="A0A1L3F1C8"/>
<dbReference type="RefSeq" id="WP_071908608.1">
    <property type="nucleotide sequence ID" value="NZ_CP017637.1"/>
</dbReference>
<evidence type="ECO:0000313" key="2">
    <source>
        <dbReference type="EMBL" id="APG07062.1"/>
    </source>
</evidence>
<evidence type="ECO:0008006" key="4">
    <source>
        <dbReference type="Google" id="ProtNLM"/>
    </source>
</evidence>
<dbReference type="Proteomes" id="UP000181962">
    <property type="component" value="Chromosome"/>
</dbReference>
<evidence type="ECO:0000256" key="1">
    <source>
        <dbReference type="SAM" id="Phobius"/>
    </source>
</evidence>
<reference evidence="2 3" key="1">
    <citation type="submission" date="2016-11" db="EMBL/GenBank/DDBJ databases">
        <title>Complete Genome Sequence of Bradyrhizobium sp. strain J5, an isolated from soybean nodule in Hokkaido.</title>
        <authorList>
            <person name="Kanehara K."/>
        </authorList>
    </citation>
    <scope>NUCLEOTIDE SEQUENCE [LARGE SCALE GENOMIC DNA]</scope>
    <source>
        <strain evidence="2 3">J5</strain>
    </source>
</reference>
<keyword evidence="1" id="KW-0812">Transmembrane</keyword>